<dbReference type="PANTHER" id="PTHR42976">
    <property type="entry name" value="BIFUNCTIONAL CHITINASE/LYSOZYME-RELATED"/>
    <property type="match status" value="1"/>
</dbReference>
<evidence type="ECO:0008006" key="3">
    <source>
        <dbReference type="Google" id="ProtNLM"/>
    </source>
</evidence>
<reference evidence="1" key="1">
    <citation type="journal article" date="2014" name="Int. J. Syst. Evol. Microbiol.">
        <title>Complete genome sequence of Corynebacterium casei LMG S-19264T (=DSM 44701T), isolated from a smear-ripened cheese.</title>
        <authorList>
            <consortium name="US DOE Joint Genome Institute (JGI-PGF)"/>
            <person name="Walter F."/>
            <person name="Albersmeier A."/>
            <person name="Kalinowski J."/>
            <person name="Ruckert C."/>
        </authorList>
    </citation>
    <scope>NUCLEOTIDE SEQUENCE</scope>
    <source>
        <strain evidence="1">CGMCC 4.7430</strain>
    </source>
</reference>
<dbReference type="InterPro" id="IPR052750">
    <property type="entry name" value="GH18_Chitinase"/>
</dbReference>
<evidence type="ECO:0000313" key="2">
    <source>
        <dbReference type="Proteomes" id="UP000660745"/>
    </source>
</evidence>
<protein>
    <recommendedName>
        <fullName evidence="3">Chitinase</fullName>
    </recommendedName>
</protein>
<dbReference type="PANTHER" id="PTHR42976:SF1">
    <property type="entry name" value="GH18 DOMAIN-CONTAINING PROTEIN-RELATED"/>
    <property type="match status" value="1"/>
</dbReference>
<comment type="caution">
    <text evidence="1">The sequence shown here is derived from an EMBL/GenBank/DDBJ whole genome shotgun (WGS) entry which is preliminary data.</text>
</comment>
<dbReference type="RefSeq" id="WP_189140783.1">
    <property type="nucleotide sequence ID" value="NZ_BMNK01000008.1"/>
</dbReference>
<gene>
    <name evidence="1" type="ORF">GCM10012278_46210</name>
</gene>
<reference evidence="1" key="2">
    <citation type="submission" date="2020-09" db="EMBL/GenBank/DDBJ databases">
        <authorList>
            <person name="Sun Q."/>
            <person name="Zhou Y."/>
        </authorList>
    </citation>
    <scope>NUCLEOTIDE SEQUENCE</scope>
    <source>
        <strain evidence="1">CGMCC 4.7430</strain>
    </source>
</reference>
<dbReference type="AlphaFoldDB" id="A0A918E7K6"/>
<name>A0A918E7K6_9ACTN</name>
<dbReference type="Gene3D" id="3.20.20.80">
    <property type="entry name" value="Glycosidases"/>
    <property type="match status" value="1"/>
</dbReference>
<sequence>MLPRPFAVLFALALAGATAVAISLLPARATLQLTVPRPAPSSAGPAPAALLGRSTYVRFVDTAAEPGFDLPADARRSGVRWYALGHLVAGPDGCTSRWAGRLDFGHDPVAKRIGGLRARGGDAGLIFGGPDGGEPAATCTRPGALAAAYRRVVGAFDADYIDFDLRTDSEDHAATAVRRARAIRAMQQERRLRVSFTLPLRPYGIATRDLDTLRLTRKAGADIGAVNLLADIEPHTAAEGRMQRVALALHAARTQLARAHDLADPEHAWRRLALTCVLKDPDDLSETDARKLTAFADRYGLAWLSARGADPKPGVEGILRRAPTRTIGFPE</sequence>
<dbReference type="Proteomes" id="UP000660745">
    <property type="component" value="Unassembled WGS sequence"/>
</dbReference>
<evidence type="ECO:0000313" key="1">
    <source>
        <dbReference type="EMBL" id="GGP09684.1"/>
    </source>
</evidence>
<organism evidence="1 2">
    <name type="scientific">Nonomuraea glycinis</name>
    <dbReference type="NCBI Taxonomy" id="2047744"/>
    <lineage>
        <taxon>Bacteria</taxon>
        <taxon>Bacillati</taxon>
        <taxon>Actinomycetota</taxon>
        <taxon>Actinomycetes</taxon>
        <taxon>Streptosporangiales</taxon>
        <taxon>Streptosporangiaceae</taxon>
        <taxon>Nonomuraea</taxon>
    </lineage>
</organism>
<accession>A0A918E7K6</accession>
<proteinExistence type="predicted"/>
<keyword evidence="2" id="KW-1185">Reference proteome</keyword>
<dbReference type="EMBL" id="BMNK01000008">
    <property type="protein sequence ID" value="GGP09684.1"/>
    <property type="molecule type" value="Genomic_DNA"/>
</dbReference>